<feature type="compositionally biased region" description="Acidic residues" evidence="6">
    <location>
        <begin position="265"/>
        <end position="274"/>
    </location>
</feature>
<dbReference type="InterPro" id="IPR008979">
    <property type="entry name" value="Galactose-bd-like_sf"/>
</dbReference>
<evidence type="ECO:0000256" key="2">
    <source>
        <dbReference type="ARBA" id="ARBA00022618"/>
    </source>
</evidence>
<dbReference type="Proteomes" id="UP000736672">
    <property type="component" value="Unassembled WGS sequence"/>
</dbReference>
<dbReference type="AlphaFoldDB" id="A0A9P9K4R5"/>
<gene>
    <name evidence="8" type="ORF">B0J15DRAFT_514087</name>
</gene>
<protein>
    <submittedName>
        <fullName evidence="8">Anaphase-promoting complex, subunit 10-domain-containing protein</fullName>
    </submittedName>
</protein>
<organism evidence="8 9">
    <name type="scientific">Fusarium solani</name>
    <name type="common">Filamentous fungus</name>
    <dbReference type="NCBI Taxonomy" id="169388"/>
    <lineage>
        <taxon>Eukaryota</taxon>
        <taxon>Fungi</taxon>
        <taxon>Dikarya</taxon>
        <taxon>Ascomycota</taxon>
        <taxon>Pezizomycotina</taxon>
        <taxon>Sordariomycetes</taxon>
        <taxon>Hypocreomycetidae</taxon>
        <taxon>Hypocreales</taxon>
        <taxon>Nectriaceae</taxon>
        <taxon>Fusarium</taxon>
        <taxon>Fusarium solani species complex</taxon>
    </lineage>
</organism>
<dbReference type="InterPro" id="IPR016901">
    <property type="entry name" value="APC10/Doc1"/>
</dbReference>
<name>A0A9P9K4R5_FUSSL</name>
<comment type="caution">
    <text evidence="8">The sequence shown here is derived from an EMBL/GenBank/DDBJ whole genome shotgun (WGS) entry which is preliminary data.</text>
</comment>
<dbReference type="OrthoDB" id="24948at2759"/>
<feature type="compositionally biased region" description="Low complexity" evidence="6">
    <location>
        <begin position="59"/>
        <end position="71"/>
    </location>
</feature>
<dbReference type="GO" id="GO:0051301">
    <property type="term" value="P:cell division"/>
    <property type="evidence" value="ECO:0007669"/>
    <property type="project" value="UniProtKB-KW"/>
</dbReference>
<accession>A0A9P9K4R5</accession>
<dbReference type="SMART" id="SM01337">
    <property type="entry name" value="APC10"/>
    <property type="match status" value="1"/>
</dbReference>
<dbReference type="PROSITE" id="PS51284">
    <property type="entry name" value="DOC"/>
    <property type="match status" value="1"/>
</dbReference>
<keyword evidence="5" id="KW-0131">Cell cycle</keyword>
<sequence length="502" mass="54114">MDITRGSRRARHVAAAHTTPNAAAASSPQGPGGTIPNTSSPAGTPSGPARLPPAQGASPAAALVTPDAPAALHRTPDQPPDQRRRRAPPPNPFRLYRKSAIHPQTCPLSAAVPPTFGTLPSRTRSPSSELPSKNFLSSATVASTAKAGAQTSLSTPQARRIFRPSLRRPKQLQQAIDEVEMEINDMLAAQPADHPRLSMPLLDSDDSGSEPDLSVLGMARPGTTAAPQIPSPYNNRGAEQVDDEEEEIDDNEAMSPEQYEAETTSIEEEDEPAEDEDVEEVAHLIDPATAGLKEISNLARFTVSSHKPGNGVEELKSDDLKMYWQSDGPQPHKLTMYFTRRVDIRDIRFYVDYNEDESYTPTKVVFKAGTGENNLIEFATMALDNPVGWQQVPVAGAGGDPDGNTLVAWVLQMQILENHQNGKDTHLRGIKIYSFDNESALAPGRDGNPVSDAVGLVDGAIRRAEGDVGRVRVSSVQRDPAQYEPGAGGLSIPDFMRDPEIR</sequence>
<evidence type="ECO:0000313" key="8">
    <source>
        <dbReference type="EMBL" id="KAH7249312.1"/>
    </source>
</evidence>
<dbReference type="CDD" id="cd08366">
    <property type="entry name" value="APC10"/>
    <property type="match status" value="1"/>
</dbReference>
<dbReference type="PANTHER" id="PTHR12936">
    <property type="entry name" value="ANAPHASE-PROMOTING COMPLEX 10"/>
    <property type="match status" value="1"/>
</dbReference>
<keyword evidence="2" id="KW-0132">Cell division</keyword>
<feature type="domain" description="DOC" evidence="7">
    <location>
        <begin position="271"/>
        <end position="459"/>
    </location>
</feature>
<keyword evidence="9" id="KW-1185">Reference proteome</keyword>
<dbReference type="GO" id="GO:0031145">
    <property type="term" value="P:anaphase-promoting complex-dependent catabolic process"/>
    <property type="evidence" value="ECO:0007669"/>
    <property type="project" value="InterPro"/>
</dbReference>
<keyword evidence="3" id="KW-0498">Mitosis</keyword>
<dbReference type="PANTHER" id="PTHR12936:SF0">
    <property type="entry name" value="ANAPHASE-PROMOTING COMPLEX SUBUNIT 10"/>
    <property type="match status" value="1"/>
</dbReference>
<proteinExistence type="inferred from homology"/>
<evidence type="ECO:0000256" key="3">
    <source>
        <dbReference type="ARBA" id="ARBA00022776"/>
    </source>
</evidence>
<evidence type="ECO:0000256" key="4">
    <source>
        <dbReference type="ARBA" id="ARBA00022786"/>
    </source>
</evidence>
<keyword evidence="4" id="KW-0833">Ubl conjugation pathway</keyword>
<comment type="similarity">
    <text evidence="1">Belongs to the APC10 family.</text>
</comment>
<reference evidence="8" key="1">
    <citation type="journal article" date="2021" name="Nat. Commun.">
        <title>Genetic determinants of endophytism in the Arabidopsis root mycobiome.</title>
        <authorList>
            <person name="Mesny F."/>
            <person name="Miyauchi S."/>
            <person name="Thiergart T."/>
            <person name="Pickel B."/>
            <person name="Atanasova L."/>
            <person name="Karlsson M."/>
            <person name="Huettel B."/>
            <person name="Barry K.W."/>
            <person name="Haridas S."/>
            <person name="Chen C."/>
            <person name="Bauer D."/>
            <person name="Andreopoulos W."/>
            <person name="Pangilinan J."/>
            <person name="LaButti K."/>
            <person name="Riley R."/>
            <person name="Lipzen A."/>
            <person name="Clum A."/>
            <person name="Drula E."/>
            <person name="Henrissat B."/>
            <person name="Kohler A."/>
            <person name="Grigoriev I.V."/>
            <person name="Martin F.M."/>
            <person name="Hacquard S."/>
        </authorList>
    </citation>
    <scope>NUCLEOTIDE SEQUENCE</scope>
    <source>
        <strain evidence="8">FSSC 5 MPI-SDFR-AT-0091</strain>
    </source>
</reference>
<feature type="region of interest" description="Disordered" evidence="6">
    <location>
        <begin position="218"/>
        <end position="274"/>
    </location>
</feature>
<feature type="region of interest" description="Disordered" evidence="6">
    <location>
        <begin position="1"/>
        <end position="133"/>
    </location>
</feature>
<dbReference type="GO" id="GO:0005680">
    <property type="term" value="C:anaphase-promoting complex"/>
    <property type="evidence" value="ECO:0007669"/>
    <property type="project" value="InterPro"/>
</dbReference>
<feature type="region of interest" description="Disordered" evidence="6">
    <location>
        <begin position="480"/>
        <end position="502"/>
    </location>
</feature>
<dbReference type="InterPro" id="IPR004939">
    <property type="entry name" value="APC_su10/DOC_dom"/>
</dbReference>
<feature type="compositionally biased region" description="Basic residues" evidence="6">
    <location>
        <begin position="1"/>
        <end position="14"/>
    </location>
</feature>
<evidence type="ECO:0000256" key="5">
    <source>
        <dbReference type="ARBA" id="ARBA00023306"/>
    </source>
</evidence>
<dbReference type="GO" id="GO:0070979">
    <property type="term" value="P:protein K11-linked ubiquitination"/>
    <property type="evidence" value="ECO:0007669"/>
    <property type="project" value="TreeGrafter"/>
</dbReference>
<dbReference type="EMBL" id="JAGTJS010000013">
    <property type="protein sequence ID" value="KAH7249312.1"/>
    <property type="molecule type" value="Genomic_DNA"/>
</dbReference>
<feature type="compositionally biased region" description="Acidic residues" evidence="6">
    <location>
        <begin position="240"/>
        <end position="252"/>
    </location>
</feature>
<evidence type="ECO:0000256" key="1">
    <source>
        <dbReference type="ARBA" id="ARBA00006762"/>
    </source>
</evidence>
<dbReference type="Pfam" id="PF03256">
    <property type="entry name" value="ANAPC10"/>
    <property type="match status" value="1"/>
</dbReference>
<evidence type="ECO:0000259" key="7">
    <source>
        <dbReference type="PROSITE" id="PS51284"/>
    </source>
</evidence>
<evidence type="ECO:0000256" key="6">
    <source>
        <dbReference type="SAM" id="MobiDB-lite"/>
    </source>
</evidence>
<feature type="compositionally biased region" description="Low complexity" evidence="6">
    <location>
        <begin position="15"/>
        <end position="27"/>
    </location>
</feature>
<feature type="compositionally biased region" description="Polar residues" evidence="6">
    <location>
        <begin position="118"/>
        <end position="133"/>
    </location>
</feature>
<evidence type="ECO:0000313" key="9">
    <source>
        <dbReference type="Proteomes" id="UP000736672"/>
    </source>
</evidence>
<dbReference type="SUPFAM" id="SSF49785">
    <property type="entry name" value="Galactose-binding domain-like"/>
    <property type="match status" value="1"/>
</dbReference>
<dbReference type="Gene3D" id="2.60.120.260">
    <property type="entry name" value="Galactose-binding domain-like"/>
    <property type="match status" value="1"/>
</dbReference>